<dbReference type="PROSITE" id="PS00728">
    <property type="entry name" value="AP_NUCLEASE_F1_3"/>
    <property type="match status" value="1"/>
</dbReference>
<proteinExistence type="predicted"/>
<accession>A0A7K3MN15</accession>
<organism evidence="1 2">
    <name type="scientific">Bacteroides acidifaciens</name>
    <dbReference type="NCBI Taxonomy" id="85831"/>
    <lineage>
        <taxon>Bacteria</taxon>
        <taxon>Pseudomonadati</taxon>
        <taxon>Bacteroidota</taxon>
        <taxon>Bacteroidia</taxon>
        <taxon>Bacteroidales</taxon>
        <taxon>Bacteroidaceae</taxon>
        <taxon>Bacteroides</taxon>
    </lineage>
</organism>
<gene>
    <name evidence="1" type="ORF">E4T97_01330</name>
</gene>
<dbReference type="GO" id="GO:0006281">
    <property type="term" value="P:DNA repair"/>
    <property type="evidence" value="ECO:0007669"/>
    <property type="project" value="InterPro"/>
</dbReference>
<dbReference type="EMBL" id="SPPV01000002">
    <property type="protein sequence ID" value="TFU52725.1"/>
    <property type="molecule type" value="Genomic_DNA"/>
</dbReference>
<reference evidence="1 2" key="1">
    <citation type="submission" date="2019-03" db="EMBL/GenBank/DDBJ databases">
        <title>Diversity of the mouse oral microbiome.</title>
        <authorList>
            <person name="Joseph S."/>
            <person name="Aduse-Opoku J."/>
            <person name="Curtis M."/>
            <person name="Wade W."/>
            <person name="Hashim A."/>
        </authorList>
    </citation>
    <scope>NUCLEOTIDE SEQUENCE [LARGE SCALE GENOMIC DNA]</scope>
    <source>
        <strain evidence="1 2">P2318</strain>
    </source>
</reference>
<dbReference type="AlphaFoldDB" id="A0A7K3MN15"/>
<dbReference type="Pfam" id="PF14897">
    <property type="entry name" value="EpsG"/>
    <property type="match status" value="1"/>
</dbReference>
<dbReference type="GO" id="GO:0004519">
    <property type="term" value="F:endonuclease activity"/>
    <property type="evidence" value="ECO:0007669"/>
    <property type="project" value="InterPro"/>
</dbReference>
<evidence type="ECO:0000313" key="2">
    <source>
        <dbReference type="Proteomes" id="UP000298073"/>
    </source>
</evidence>
<dbReference type="Proteomes" id="UP000298073">
    <property type="component" value="Unassembled WGS sequence"/>
</dbReference>
<comment type="caution">
    <text evidence="1">The sequence shown here is derived from an EMBL/GenBank/DDBJ whole genome shotgun (WGS) entry which is preliminary data.</text>
</comment>
<dbReference type="InterPro" id="IPR049458">
    <property type="entry name" value="EpsG-like"/>
</dbReference>
<evidence type="ECO:0000313" key="1">
    <source>
        <dbReference type="EMBL" id="TFU52725.1"/>
    </source>
</evidence>
<name>A0A7K3MN15_9BACE</name>
<protein>
    <submittedName>
        <fullName evidence="1">Uncharacterized protein</fullName>
    </submittedName>
</protein>
<dbReference type="InterPro" id="IPR020848">
    <property type="entry name" value="AP_endonuclease_F1_CS"/>
</dbReference>
<dbReference type="GO" id="GO:0003677">
    <property type="term" value="F:DNA binding"/>
    <property type="evidence" value="ECO:0007669"/>
    <property type="project" value="InterPro"/>
</dbReference>
<sequence>MMFSLYTLDMLAHVTFFIALVYSLQIRSGSAAIRSNTKGEAFIFAVFVAFMLGLYDIGYGYSADRERYAYSFLRYVNYDVSWEEILAESEWMFQGYQKVTSFLGEPQYWFVLTALIYVFNNYIVAKRLAPKSIFLLLLAMLGAFCFRGYGVNTIRAGLALSFVLVGLTYYRNIWKVLVFFFIAYHIHHSTAIPIAAFLVARYYNRPKFFYYFWFLCIVLSAAMGGFFTGLFSSWGNEFDSRTSYLTTVETHYNVGFRIDFVLYSCLPIIIGYIYQNRLYYKNEFYSLIHSTYIIANAFWVLVIRANFSDRFAYLSWFMYALVMMYPLLENPEHFKNVRDKVFWTLLGINLFTYFMFWR</sequence>